<gene>
    <name evidence="1" type="ORF">JYU34_005600</name>
</gene>
<dbReference type="Proteomes" id="UP000823941">
    <property type="component" value="Chromosome 8"/>
</dbReference>
<dbReference type="EMBL" id="JAHIBW010000008">
    <property type="protein sequence ID" value="KAG7308403.1"/>
    <property type="molecule type" value="Genomic_DNA"/>
</dbReference>
<accession>A0ABQ7QTN2</accession>
<sequence>MGEAVISSAQWIMLAGVPVDAAAAAGAPRLAATPDHLPAPGAGPCCVFPSSPGAIPWTKKKEVDDAAYSVSAARGVPRDRDHRLRQ</sequence>
<evidence type="ECO:0000313" key="2">
    <source>
        <dbReference type="Proteomes" id="UP000823941"/>
    </source>
</evidence>
<reference evidence="1 2" key="1">
    <citation type="submission" date="2021-06" db="EMBL/GenBank/DDBJ databases">
        <title>A haploid diamondback moth (Plutella xylostella L.) genome assembly resolves 31 chromosomes and identifies a diamide resistance mutation.</title>
        <authorList>
            <person name="Ward C.M."/>
            <person name="Perry K.D."/>
            <person name="Baker G."/>
            <person name="Powis K."/>
            <person name="Heckel D.G."/>
            <person name="Baxter S.W."/>
        </authorList>
    </citation>
    <scope>NUCLEOTIDE SEQUENCE [LARGE SCALE GENOMIC DNA]</scope>
    <source>
        <strain evidence="1 2">LV</strain>
        <tissue evidence="1">Single pupa</tissue>
    </source>
</reference>
<keyword evidence="2" id="KW-1185">Reference proteome</keyword>
<protein>
    <submittedName>
        <fullName evidence="1">Uncharacterized protein</fullName>
    </submittedName>
</protein>
<evidence type="ECO:0000313" key="1">
    <source>
        <dbReference type="EMBL" id="KAG7308403.1"/>
    </source>
</evidence>
<name>A0ABQ7QTN2_PLUXY</name>
<proteinExistence type="predicted"/>
<comment type="caution">
    <text evidence="1">The sequence shown here is derived from an EMBL/GenBank/DDBJ whole genome shotgun (WGS) entry which is preliminary data.</text>
</comment>
<organism evidence="1 2">
    <name type="scientific">Plutella xylostella</name>
    <name type="common">Diamondback moth</name>
    <name type="synonym">Plutella maculipennis</name>
    <dbReference type="NCBI Taxonomy" id="51655"/>
    <lineage>
        <taxon>Eukaryota</taxon>
        <taxon>Metazoa</taxon>
        <taxon>Ecdysozoa</taxon>
        <taxon>Arthropoda</taxon>
        <taxon>Hexapoda</taxon>
        <taxon>Insecta</taxon>
        <taxon>Pterygota</taxon>
        <taxon>Neoptera</taxon>
        <taxon>Endopterygota</taxon>
        <taxon>Lepidoptera</taxon>
        <taxon>Glossata</taxon>
        <taxon>Ditrysia</taxon>
        <taxon>Yponomeutoidea</taxon>
        <taxon>Plutellidae</taxon>
        <taxon>Plutella</taxon>
    </lineage>
</organism>